<organism evidence="2 3">
    <name type="scientific">Undibacterium cyanobacteriorum</name>
    <dbReference type="NCBI Taxonomy" id="3073561"/>
    <lineage>
        <taxon>Bacteria</taxon>
        <taxon>Pseudomonadati</taxon>
        <taxon>Pseudomonadota</taxon>
        <taxon>Betaproteobacteria</taxon>
        <taxon>Burkholderiales</taxon>
        <taxon>Oxalobacteraceae</taxon>
        <taxon>Undibacterium</taxon>
    </lineage>
</organism>
<dbReference type="EMBL" id="CP133720">
    <property type="protein sequence ID" value="WMW80332.1"/>
    <property type="molecule type" value="Genomic_DNA"/>
</dbReference>
<evidence type="ECO:0000313" key="3">
    <source>
        <dbReference type="Proteomes" id="UP001181355"/>
    </source>
</evidence>
<protein>
    <submittedName>
        <fullName evidence="2">Tetratricopeptide repeat protein</fullName>
    </submittedName>
</protein>
<dbReference type="SUPFAM" id="SSF48452">
    <property type="entry name" value="TPR-like"/>
    <property type="match status" value="1"/>
</dbReference>
<dbReference type="RefSeq" id="WP_309481825.1">
    <property type="nucleotide sequence ID" value="NZ_CP133720.1"/>
</dbReference>
<sequence>MKPQHSFSLTHLMRGCGLAICLLLSACSTTKVQVNVPQHLFNDAAFAQSTPAPNPQAIFQVSDEMRQFIAKEIVTQIRSSSHQRALFNALYTKAQLKLEYDSSYTRNASETFASRSGNCLSLVIMTAAIAKEMGLDISYQNVFVPEMWSRSGALYFNVGHVNIVLGKRHFDDRNHLDKNYQMTIDFYPPEDTAGQRTVEIAENTIVSMYFNNRAAESISAGKLEQAYQFARAAINADPSFVAPYNTLAVVYLRSKQAELAYASLSHALQLEPSNKVAMSNIIQAAEETGRDEEAKRFSTRLASLQPFPPFHFFKLGMKAMEEMDYRVAKQHFQKELDRAPDYHEFHFWIGMAHLRLGEVKLAEQHFNAAKSNSTSSKDHAIYSAKLDRLNALKSQIN</sequence>
<dbReference type="Proteomes" id="UP001181355">
    <property type="component" value="Chromosome"/>
</dbReference>
<reference evidence="2" key="1">
    <citation type="submission" date="2023-09" db="EMBL/GenBank/DDBJ databases">
        <title>Undibacterium sp. 20NA77.5 isolated from freshwater.</title>
        <authorList>
            <person name="Le V."/>
            <person name="Ko S.-R."/>
            <person name="Ahn C.-Y."/>
            <person name="Oh H.-M."/>
        </authorList>
    </citation>
    <scope>NUCLEOTIDE SEQUENCE</scope>
    <source>
        <strain evidence="2">20NA77.5</strain>
    </source>
</reference>
<dbReference type="InterPro" id="IPR011990">
    <property type="entry name" value="TPR-like_helical_dom_sf"/>
</dbReference>
<dbReference type="PANTHER" id="PTHR12558:SF13">
    <property type="entry name" value="CELL DIVISION CYCLE PROTEIN 27 HOMOLOG"/>
    <property type="match status" value="1"/>
</dbReference>
<dbReference type="PROSITE" id="PS51257">
    <property type="entry name" value="PROKAR_LIPOPROTEIN"/>
    <property type="match status" value="1"/>
</dbReference>
<dbReference type="PANTHER" id="PTHR12558">
    <property type="entry name" value="CELL DIVISION CYCLE 16,23,27"/>
    <property type="match status" value="1"/>
</dbReference>
<gene>
    <name evidence="2" type="ORF">RF679_17035</name>
</gene>
<keyword evidence="3" id="KW-1185">Reference proteome</keyword>
<name>A0ABY9RGH2_9BURK</name>
<dbReference type="PROSITE" id="PS50005">
    <property type="entry name" value="TPR"/>
    <property type="match status" value="1"/>
</dbReference>
<evidence type="ECO:0000313" key="2">
    <source>
        <dbReference type="EMBL" id="WMW80332.1"/>
    </source>
</evidence>
<keyword evidence="1" id="KW-0802">TPR repeat</keyword>
<dbReference type="SMART" id="SM00028">
    <property type="entry name" value="TPR"/>
    <property type="match status" value="4"/>
</dbReference>
<dbReference type="Pfam" id="PF13432">
    <property type="entry name" value="TPR_16"/>
    <property type="match status" value="1"/>
</dbReference>
<accession>A0ABY9RGH2</accession>
<dbReference type="Pfam" id="PF13181">
    <property type="entry name" value="TPR_8"/>
    <property type="match status" value="1"/>
</dbReference>
<evidence type="ECO:0000256" key="1">
    <source>
        <dbReference type="PROSITE-ProRule" id="PRU00339"/>
    </source>
</evidence>
<dbReference type="InterPro" id="IPR019734">
    <property type="entry name" value="TPR_rpt"/>
</dbReference>
<dbReference type="Gene3D" id="1.25.40.10">
    <property type="entry name" value="Tetratricopeptide repeat domain"/>
    <property type="match status" value="2"/>
</dbReference>
<feature type="repeat" description="TPR" evidence="1">
    <location>
        <begin position="241"/>
        <end position="274"/>
    </location>
</feature>
<proteinExistence type="predicted"/>